<dbReference type="PANTHER" id="PTHR14087:SF7">
    <property type="entry name" value="THYMOCYTE NUCLEAR PROTEIN 1"/>
    <property type="match status" value="1"/>
</dbReference>
<dbReference type="CDD" id="cd21133">
    <property type="entry name" value="EVE"/>
    <property type="match status" value="1"/>
</dbReference>
<feature type="domain" description="EVE" evidence="5">
    <location>
        <begin position="113"/>
        <end position="145"/>
    </location>
</feature>
<comment type="caution">
    <text evidence="6">The sequence shown here is derived from an EMBL/GenBank/DDBJ whole genome shotgun (WGS) entry which is preliminary data.</text>
</comment>
<dbReference type="InterPro" id="IPR047197">
    <property type="entry name" value="THYN1-like_EVE"/>
</dbReference>
<feature type="compositionally biased region" description="Basic and acidic residues" evidence="4">
    <location>
        <begin position="96"/>
        <end position="108"/>
    </location>
</feature>
<comment type="subcellular location">
    <subcellularLocation>
        <location evidence="1">Nucleus</location>
    </subcellularLocation>
</comment>
<keyword evidence="7" id="KW-1185">Reference proteome</keyword>
<dbReference type="InterPro" id="IPR002740">
    <property type="entry name" value="EVE_domain"/>
</dbReference>
<name>A0AA35RGH9_GEOBA</name>
<dbReference type="Gene3D" id="3.10.590.10">
    <property type="entry name" value="ph1033 like domains"/>
    <property type="match status" value="2"/>
</dbReference>
<gene>
    <name evidence="6" type="ORF">GBAR_LOCUS7199</name>
</gene>
<dbReference type="EMBL" id="CASHTH010001078">
    <property type="protein sequence ID" value="CAI8011068.1"/>
    <property type="molecule type" value="Genomic_DNA"/>
</dbReference>
<dbReference type="Proteomes" id="UP001174909">
    <property type="component" value="Unassembled WGS sequence"/>
</dbReference>
<evidence type="ECO:0000313" key="6">
    <source>
        <dbReference type="EMBL" id="CAI8011068.1"/>
    </source>
</evidence>
<reference evidence="6" key="1">
    <citation type="submission" date="2023-03" db="EMBL/GenBank/DDBJ databases">
        <authorList>
            <person name="Steffen K."/>
            <person name="Cardenas P."/>
        </authorList>
    </citation>
    <scope>NUCLEOTIDE SEQUENCE</scope>
</reference>
<organism evidence="6 7">
    <name type="scientific">Geodia barretti</name>
    <name type="common">Barrett's horny sponge</name>
    <dbReference type="NCBI Taxonomy" id="519541"/>
    <lineage>
        <taxon>Eukaryota</taxon>
        <taxon>Metazoa</taxon>
        <taxon>Porifera</taxon>
        <taxon>Demospongiae</taxon>
        <taxon>Heteroscleromorpha</taxon>
        <taxon>Tetractinellida</taxon>
        <taxon>Astrophorina</taxon>
        <taxon>Geodiidae</taxon>
        <taxon>Geodia</taxon>
    </lineage>
</organism>
<dbReference type="GO" id="GO:0005634">
    <property type="term" value="C:nucleus"/>
    <property type="evidence" value="ECO:0007669"/>
    <property type="project" value="UniProtKB-SubCell"/>
</dbReference>
<feature type="domain" description="EVE" evidence="5">
    <location>
        <begin position="17"/>
        <end position="109"/>
    </location>
</feature>
<dbReference type="AlphaFoldDB" id="A0AA35RGH9"/>
<evidence type="ECO:0000256" key="4">
    <source>
        <dbReference type="SAM" id="MobiDB-lite"/>
    </source>
</evidence>
<dbReference type="InterPro" id="IPR052181">
    <property type="entry name" value="5hmC_binding"/>
</dbReference>
<sequence length="148" mass="17035">MGEGAPRNGGLEMPEPKYWLFKSEPSAYSFHDLLNEENSTAEWDGVRNYQARNFMRDDMKVGDRVLFYHSSAKPTAVVGTARIVKEAYPDATAWDPNDKHYDPQEQSRRNRLANPKLKDMLLIRKGQRLSIQPVTREEYDEIITMGNG</sequence>
<feature type="region of interest" description="Disordered" evidence="4">
    <location>
        <begin position="92"/>
        <end position="113"/>
    </location>
</feature>
<evidence type="ECO:0000313" key="7">
    <source>
        <dbReference type="Proteomes" id="UP001174909"/>
    </source>
</evidence>
<dbReference type="Pfam" id="PF01878">
    <property type="entry name" value="EVE"/>
    <property type="match status" value="2"/>
</dbReference>
<dbReference type="SUPFAM" id="SSF88697">
    <property type="entry name" value="PUA domain-like"/>
    <property type="match status" value="1"/>
</dbReference>
<keyword evidence="3" id="KW-0539">Nucleus</keyword>
<evidence type="ECO:0000259" key="5">
    <source>
        <dbReference type="Pfam" id="PF01878"/>
    </source>
</evidence>
<dbReference type="InterPro" id="IPR015947">
    <property type="entry name" value="PUA-like_sf"/>
</dbReference>
<protein>
    <recommendedName>
        <fullName evidence="2">Thymocyte nuclear protein 1</fullName>
    </recommendedName>
</protein>
<evidence type="ECO:0000256" key="1">
    <source>
        <dbReference type="ARBA" id="ARBA00004123"/>
    </source>
</evidence>
<proteinExistence type="predicted"/>
<evidence type="ECO:0000256" key="2">
    <source>
        <dbReference type="ARBA" id="ARBA00014654"/>
    </source>
</evidence>
<dbReference type="PANTHER" id="PTHR14087">
    <property type="entry name" value="THYMOCYTE NUCLEAR PROTEIN 1"/>
    <property type="match status" value="1"/>
</dbReference>
<evidence type="ECO:0000256" key="3">
    <source>
        <dbReference type="ARBA" id="ARBA00023242"/>
    </source>
</evidence>
<accession>A0AA35RGH9</accession>